<dbReference type="PANTHER" id="PTHR44591:SF3">
    <property type="entry name" value="RESPONSE REGULATORY DOMAIN-CONTAINING PROTEIN"/>
    <property type="match status" value="1"/>
</dbReference>
<organism evidence="4 5">
    <name type="scientific">Natranaeroarchaeum sulfidigenes</name>
    <dbReference type="NCBI Taxonomy" id="2784880"/>
    <lineage>
        <taxon>Archaea</taxon>
        <taxon>Methanobacteriati</taxon>
        <taxon>Methanobacteriota</taxon>
        <taxon>Stenosarchaea group</taxon>
        <taxon>Halobacteria</taxon>
        <taxon>Halobacteriales</taxon>
        <taxon>Natronoarchaeaceae</taxon>
        <taxon>Natranaeroarchaeum</taxon>
    </lineage>
</organism>
<proteinExistence type="predicted"/>
<keyword evidence="1 2" id="KW-0597">Phosphoprotein</keyword>
<dbReference type="KEGG" id="hara:AArcS_1902"/>
<dbReference type="InterPro" id="IPR013971">
    <property type="entry name" value="HalX_domain"/>
</dbReference>
<protein>
    <submittedName>
        <fullName evidence="4">Rec domain</fullName>
    </submittedName>
</protein>
<feature type="modified residue" description="4-aspartylphosphate" evidence="2">
    <location>
        <position position="54"/>
    </location>
</feature>
<dbReference type="InterPro" id="IPR050595">
    <property type="entry name" value="Bact_response_regulator"/>
</dbReference>
<evidence type="ECO:0000256" key="2">
    <source>
        <dbReference type="PROSITE-ProRule" id="PRU00169"/>
    </source>
</evidence>
<dbReference type="Pfam" id="PF08663">
    <property type="entry name" value="HalX"/>
    <property type="match status" value="1"/>
</dbReference>
<dbReference type="AlphaFoldDB" id="A0A897MW14"/>
<dbReference type="SUPFAM" id="SSF52172">
    <property type="entry name" value="CheY-like"/>
    <property type="match status" value="1"/>
</dbReference>
<dbReference type="SMART" id="SM00448">
    <property type="entry name" value="REC"/>
    <property type="match status" value="1"/>
</dbReference>
<dbReference type="InterPro" id="IPR011006">
    <property type="entry name" value="CheY-like_superfamily"/>
</dbReference>
<dbReference type="RefSeq" id="WP_238477171.1">
    <property type="nucleotide sequence ID" value="NZ_CP064786.1"/>
</dbReference>
<reference evidence="4" key="1">
    <citation type="submission" date="2020-11" db="EMBL/GenBank/DDBJ databases">
        <title>Carbohydrate-dependent, anaerobic sulfur respiration: A novel catabolism in halophilic archaea.</title>
        <authorList>
            <person name="Sorokin D.Y."/>
            <person name="Messina E."/>
            <person name="Smedile F."/>
            <person name="La Cono V."/>
            <person name="Hallsworth J.E."/>
            <person name="Yakimov M.M."/>
        </authorList>
    </citation>
    <scope>NUCLEOTIDE SEQUENCE</scope>
    <source>
        <strain evidence="4">AArc-S</strain>
    </source>
</reference>
<name>A0A897MW14_9EURY</name>
<dbReference type="InterPro" id="IPR001789">
    <property type="entry name" value="Sig_transdc_resp-reg_receiver"/>
</dbReference>
<keyword evidence="5" id="KW-1185">Reference proteome</keyword>
<dbReference type="Gene3D" id="3.40.50.2300">
    <property type="match status" value="1"/>
</dbReference>
<evidence type="ECO:0000313" key="4">
    <source>
        <dbReference type="EMBL" id="QSG03109.1"/>
    </source>
</evidence>
<dbReference type="PROSITE" id="PS50110">
    <property type="entry name" value="RESPONSE_REGULATORY"/>
    <property type="match status" value="1"/>
</dbReference>
<dbReference type="PANTHER" id="PTHR44591">
    <property type="entry name" value="STRESS RESPONSE REGULATOR PROTEIN 1"/>
    <property type="match status" value="1"/>
</dbReference>
<dbReference type="EMBL" id="CP064786">
    <property type="protein sequence ID" value="QSG03109.1"/>
    <property type="molecule type" value="Genomic_DNA"/>
</dbReference>
<evidence type="ECO:0000313" key="5">
    <source>
        <dbReference type="Proteomes" id="UP000663586"/>
    </source>
</evidence>
<dbReference type="GO" id="GO:0000160">
    <property type="term" value="P:phosphorelay signal transduction system"/>
    <property type="evidence" value="ECO:0007669"/>
    <property type="project" value="InterPro"/>
</dbReference>
<feature type="domain" description="Response regulatory" evidence="3">
    <location>
        <begin position="7"/>
        <end position="116"/>
    </location>
</feature>
<dbReference type="Pfam" id="PF00072">
    <property type="entry name" value="Response_reg"/>
    <property type="match status" value="1"/>
</dbReference>
<gene>
    <name evidence="4" type="primary">cheY4</name>
    <name evidence="4" type="ORF">AArcS_1902</name>
</gene>
<sequence>MAEAHGCVLVVDDDPRVARVYAEQLRNAHTVRVAYSGTEALDSLDDDVDIVLLDRRMPGLTGDQVLERIREQDLNCQVAMVTAVEPDFEIIDMEFDEYLFKPVTGDQLLTTVDHLLHRATVDSSLQEFFRLASKRAALEAEKSQTELEHSDEFSELTSQFELLRDELRDSLDELGDDEAFELALSRWD</sequence>
<dbReference type="GeneID" id="70685277"/>
<evidence type="ECO:0000256" key="1">
    <source>
        <dbReference type="ARBA" id="ARBA00022553"/>
    </source>
</evidence>
<evidence type="ECO:0000259" key="3">
    <source>
        <dbReference type="PROSITE" id="PS50110"/>
    </source>
</evidence>
<accession>A0A897MW14</accession>
<dbReference type="Proteomes" id="UP000663586">
    <property type="component" value="Chromosome"/>
</dbReference>